<dbReference type="STRING" id="497964.CfE428DRAFT_0145"/>
<dbReference type="Gene3D" id="2.30.39.10">
    <property type="entry name" value="Alpha-1-antitrypsin, domain 1"/>
    <property type="match status" value="1"/>
</dbReference>
<dbReference type="GO" id="GO:0004867">
    <property type="term" value="F:serine-type endopeptidase inhibitor activity"/>
    <property type="evidence" value="ECO:0007669"/>
    <property type="project" value="InterPro"/>
</dbReference>
<dbReference type="InterPro" id="IPR023796">
    <property type="entry name" value="Serpin_dom"/>
</dbReference>
<dbReference type="PANTHER" id="PTHR11461:SF211">
    <property type="entry name" value="GH10112P-RELATED"/>
    <property type="match status" value="1"/>
</dbReference>
<organism evidence="4 5">
    <name type="scientific">Chthoniobacter flavus Ellin428</name>
    <dbReference type="NCBI Taxonomy" id="497964"/>
    <lineage>
        <taxon>Bacteria</taxon>
        <taxon>Pseudomonadati</taxon>
        <taxon>Verrucomicrobiota</taxon>
        <taxon>Spartobacteria</taxon>
        <taxon>Chthoniobacterales</taxon>
        <taxon>Chthoniobacteraceae</taxon>
        <taxon>Chthoniobacter</taxon>
    </lineage>
</organism>
<dbReference type="RefSeq" id="WP_006977472.1">
    <property type="nucleotide sequence ID" value="NZ_ABVL01000001.1"/>
</dbReference>
<dbReference type="InterPro" id="IPR000215">
    <property type="entry name" value="Serpin_fam"/>
</dbReference>
<protein>
    <submittedName>
        <fullName evidence="4">Proteinase inhibitor I4 serpin</fullName>
    </submittedName>
</protein>
<feature type="chain" id="PRO_5002802094" evidence="2">
    <location>
        <begin position="21"/>
        <end position="419"/>
    </location>
</feature>
<gene>
    <name evidence="4" type="ORF">CfE428DRAFT_0145</name>
</gene>
<dbReference type="AlphaFoldDB" id="B4CTY2"/>
<dbReference type="GO" id="GO:0005615">
    <property type="term" value="C:extracellular space"/>
    <property type="evidence" value="ECO:0007669"/>
    <property type="project" value="InterPro"/>
</dbReference>
<feature type="domain" description="Serpin" evidence="3">
    <location>
        <begin position="35"/>
        <end position="418"/>
    </location>
</feature>
<keyword evidence="2" id="KW-0732">Signal</keyword>
<dbReference type="CDD" id="cd19590">
    <property type="entry name" value="serpin_thermopin-like"/>
    <property type="match status" value="1"/>
</dbReference>
<dbReference type="InParanoid" id="B4CTY2"/>
<name>B4CTY2_9BACT</name>
<evidence type="ECO:0000259" key="3">
    <source>
        <dbReference type="SMART" id="SM00093"/>
    </source>
</evidence>
<feature type="signal peptide" evidence="2">
    <location>
        <begin position="1"/>
        <end position="20"/>
    </location>
</feature>
<evidence type="ECO:0000256" key="2">
    <source>
        <dbReference type="SAM" id="SignalP"/>
    </source>
</evidence>
<keyword evidence="5" id="KW-1185">Reference proteome</keyword>
<dbReference type="eggNOG" id="COG4826">
    <property type="taxonomic scope" value="Bacteria"/>
</dbReference>
<dbReference type="InterPro" id="IPR036186">
    <property type="entry name" value="Serpin_sf"/>
</dbReference>
<dbReference type="SUPFAM" id="SSF56574">
    <property type="entry name" value="Serpins"/>
    <property type="match status" value="1"/>
</dbReference>
<comment type="caution">
    <text evidence="4">The sequence shown here is derived from an EMBL/GenBank/DDBJ whole genome shotgun (WGS) entry which is preliminary data.</text>
</comment>
<dbReference type="PANTHER" id="PTHR11461">
    <property type="entry name" value="SERINE PROTEASE INHIBITOR, SERPIN"/>
    <property type="match status" value="1"/>
</dbReference>
<accession>B4CTY2</accession>
<evidence type="ECO:0000313" key="4">
    <source>
        <dbReference type="EMBL" id="EDY22020.1"/>
    </source>
</evidence>
<dbReference type="InterPro" id="IPR042185">
    <property type="entry name" value="Serpin_sf_2"/>
</dbReference>
<dbReference type="Gene3D" id="3.30.497.10">
    <property type="entry name" value="Antithrombin, subunit I, domain 2"/>
    <property type="match status" value="1"/>
</dbReference>
<proteinExistence type="inferred from homology"/>
<dbReference type="Pfam" id="PF00079">
    <property type="entry name" value="Serpin"/>
    <property type="match status" value="1"/>
</dbReference>
<evidence type="ECO:0000256" key="1">
    <source>
        <dbReference type="RuleBase" id="RU000411"/>
    </source>
</evidence>
<evidence type="ECO:0000313" key="5">
    <source>
        <dbReference type="Proteomes" id="UP000005824"/>
    </source>
</evidence>
<reference evidence="4 5" key="1">
    <citation type="journal article" date="2011" name="J. Bacteriol.">
        <title>Genome sequence of Chthoniobacter flavus Ellin428, an aerobic heterotrophic soil bacterium.</title>
        <authorList>
            <person name="Kant R."/>
            <person name="van Passel M.W."/>
            <person name="Palva A."/>
            <person name="Lucas S."/>
            <person name="Lapidus A."/>
            <person name="Glavina Del Rio T."/>
            <person name="Dalin E."/>
            <person name="Tice H."/>
            <person name="Bruce D."/>
            <person name="Goodwin L."/>
            <person name="Pitluck S."/>
            <person name="Larimer F.W."/>
            <person name="Land M.L."/>
            <person name="Hauser L."/>
            <person name="Sangwan P."/>
            <person name="de Vos W.M."/>
            <person name="Janssen P.H."/>
            <person name="Smidt H."/>
        </authorList>
    </citation>
    <scope>NUCLEOTIDE SEQUENCE [LARGE SCALE GENOMIC DNA]</scope>
    <source>
        <strain evidence="4 5">Ellin428</strain>
    </source>
</reference>
<sequence length="419" mass="46112" precursor="true">MKTSLLLLLSISALLMNVQAADSKIASGTVNALGVDLYHAQAHGDGNLLLSPYSIQSALAMTYAGAAGDTQAEMQRVLHFPADDNALHESFSVLGQALAQTAKKTVDRIAESKKYGGPSTPIEFDLANRLFAQRGYDFRPSFLDLVKERYGAELEQMDYKTDPEGARKTINQWVEKQTKEKIRDLIPAGAIKHDARLTLVNALYLRAPWSDEFNAKATTKEKFLVHGRESAEVPMMQKESHCGYARREGFQIVTRPYVGGELQFVILLPDDPAGLAAMEKQLTPKLIEDCAHLSSQKVILHLPKFRLEPPTIPLGEDLKALGMKTAFDDPKGSANFDRMAPRRPNDYLYISAVLHKTYLALDENGTEAAAATAVVVAAGMAMIKQPPPVEVRVDHPFLFMIQHVPSGACIFIGRVTDPR</sequence>
<dbReference type="SMART" id="SM00093">
    <property type="entry name" value="SERPIN"/>
    <property type="match status" value="1"/>
</dbReference>
<dbReference type="PROSITE" id="PS00284">
    <property type="entry name" value="SERPIN"/>
    <property type="match status" value="1"/>
</dbReference>
<dbReference type="InterPro" id="IPR042178">
    <property type="entry name" value="Serpin_sf_1"/>
</dbReference>
<dbReference type="Proteomes" id="UP000005824">
    <property type="component" value="Unassembled WGS sequence"/>
</dbReference>
<comment type="similarity">
    <text evidence="1">Belongs to the serpin family.</text>
</comment>
<dbReference type="EMBL" id="ABVL01000001">
    <property type="protein sequence ID" value="EDY22020.1"/>
    <property type="molecule type" value="Genomic_DNA"/>
</dbReference>
<dbReference type="InterPro" id="IPR023795">
    <property type="entry name" value="Serpin_CS"/>
</dbReference>